<dbReference type="eggNOG" id="COG0123">
    <property type="taxonomic scope" value="Bacteria"/>
</dbReference>
<dbReference type="InterPro" id="IPR000286">
    <property type="entry name" value="HDACs"/>
</dbReference>
<keyword evidence="5" id="KW-0156">Chromatin regulator</keyword>
<evidence type="ECO:0000313" key="9">
    <source>
        <dbReference type="EMBL" id="AGA26086.1"/>
    </source>
</evidence>
<evidence type="ECO:0000313" key="10">
    <source>
        <dbReference type="Proteomes" id="UP000010798"/>
    </source>
</evidence>
<dbReference type="EC" id="3.5.1.98" evidence="2"/>
<keyword evidence="10" id="KW-1185">Reference proteome</keyword>
<protein>
    <recommendedName>
        <fullName evidence="2">histone deacetylase</fullName>
        <ecNumber evidence="2">3.5.1.98</ecNumber>
    </recommendedName>
</protein>
<dbReference type="PRINTS" id="PR01270">
    <property type="entry name" value="HDASUPER"/>
</dbReference>
<evidence type="ECO:0000256" key="3">
    <source>
        <dbReference type="ARBA" id="ARBA00022491"/>
    </source>
</evidence>
<name>L0DBQ0_SINAD</name>
<dbReference type="AlphaFoldDB" id="L0DBQ0"/>
<keyword evidence="6" id="KW-0805">Transcription regulation</keyword>
<dbReference type="Proteomes" id="UP000010798">
    <property type="component" value="Chromosome"/>
</dbReference>
<evidence type="ECO:0000256" key="7">
    <source>
        <dbReference type="ARBA" id="ARBA00023163"/>
    </source>
</evidence>
<dbReference type="GO" id="GO:0040029">
    <property type="term" value="P:epigenetic regulation of gene expression"/>
    <property type="evidence" value="ECO:0007669"/>
    <property type="project" value="TreeGrafter"/>
</dbReference>
<evidence type="ECO:0000256" key="2">
    <source>
        <dbReference type="ARBA" id="ARBA00012111"/>
    </source>
</evidence>
<feature type="domain" description="Histone deacetylase" evidence="8">
    <location>
        <begin position="35"/>
        <end position="323"/>
    </location>
</feature>
<dbReference type="EMBL" id="CP003364">
    <property type="protein sequence ID" value="AGA26086.1"/>
    <property type="molecule type" value="Genomic_DNA"/>
</dbReference>
<dbReference type="KEGG" id="saci:Sinac_1714"/>
<dbReference type="InterPro" id="IPR023801">
    <property type="entry name" value="His_deacetylse_dom"/>
</dbReference>
<evidence type="ECO:0000256" key="6">
    <source>
        <dbReference type="ARBA" id="ARBA00023015"/>
    </source>
</evidence>
<proteinExistence type="inferred from homology"/>
<dbReference type="SUPFAM" id="SSF52768">
    <property type="entry name" value="Arginase/deacetylase"/>
    <property type="match status" value="1"/>
</dbReference>
<dbReference type="PANTHER" id="PTHR10625">
    <property type="entry name" value="HISTONE DEACETYLASE HDAC1-RELATED"/>
    <property type="match status" value="1"/>
</dbReference>
<dbReference type="PANTHER" id="PTHR10625:SF5">
    <property type="entry name" value="HISTONE DEACETYLASE"/>
    <property type="match status" value="1"/>
</dbReference>
<keyword evidence="3" id="KW-0678">Repressor</keyword>
<evidence type="ECO:0000256" key="4">
    <source>
        <dbReference type="ARBA" id="ARBA00022801"/>
    </source>
</evidence>
<dbReference type="Gene3D" id="3.40.800.20">
    <property type="entry name" value="Histone deacetylase domain"/>
    <property type="match status" value="1"/>
</dbReference>
<dbReference type="InterPro" id="IPR023696">
    <property type="entry name" value="Ureohydrolase_dom_sf"/>
</dbReference>
<organism evidence="9 10">
    <name type="scientific">Singulisphaera acidiphila (strain ATCC BAA-1392 / DSM 18658 / VKM B-2454 / MOB10)</name>
    <dbReference type="NCBI Taxonomy" id="886293"/>
    <lineage>
        <taxon>Bacteria</taxon>
        <taxon>Pseudomonadati</taxon>
        <taxon>Planctomycetota</taxon>
        <taxon>Planctomycetia</taxon>
        <taxon>Isosphaerales</taxon>
        <taxon>Isosphaeraceae</taxon>
        <taxon>Singulisphaera</taxon>
    </lineage>
</organism>
<dbReference type="InterPro" id="IPR037138">
    <property type="entry name" value="His_deacetylse_dom_sf"/>
</dbReference>
<dbReference type="Pfam" id="PF00850">
    <property type="entry name" value="Hist_deacetyl"/>
    <property type="match status" value="1"/>
</dbReference>
<dbReference type="STRING" id="886293.Sinac_1714"/>
<keyword evidence="7" id="KW-0804">Transcription</keyword>
<gene>
    <name evidence="9" type="ordered locus">Sinac_1714</name>
</gene>
<evidence type="ECO:0000256" key="5">
    <source>
        <dbReference type="ARBA" id="ARBA00022853"/>
    </source>
</evidence>
<dbReference type="HOGENOM" id="CLU_007727_8_2_0"/>
<keyword evidence="4" id="KW-0378">Hydrolase</keyword>
<comment type="similarity">
    <text evidence="1">Belongs to the histone deacetylase family. HD type 2 subfamily.</text>
</comment>
<accession>L0DBQ0</accession>
<reference evidence="9 10" key="1">
    <citation type="submission" date="2012-02" db="EMBL/GenBank/DDBJ databases">
        <title>Complete sequence of chromosome of Singulisphaera acidiphila DSM 18658.</title>
        <authorList>
            <consortium name="US DOE Joint Genome Institute (JGI-PGF)"/>
            <person name="Lucas S."/>
            <person name="Copeland A."/>
            <person name="Lapidus A."/>
            <person name="Glavina del Rio T."/>
            <person name="Dalin E."/>
            <person name="Tice H."/>
            <person name="Bruce D."/>
            <person name="Goodwin L."/>
            <person name="Pitluck S."/>
            <person name="Peters L."/>
            <person name="Ovchinnikova G."/>
            <person name="Chertkov O."/>
            <person name="Kyrpides N."/>
            <person name="Mavromatis K."/>
            <person name="Ivanova N."/>
            <person name="Brettin T."/>
            <person name="Detter J.C."/>
            <person name="Han C."/>
            <person name="Larimer F."/>
            <person name="Land M."/>
            <person name="Hauser L."/>
            <person name="Markowitz V."/>
            <person name="Cheng J.-F."/>
            <person name="Hugenholtz P."/>
            <person name="Woyke T."/>
            <person name="Wu D."/>
            <person name="Tindall B."/>
            <person name="Pomrenke H."/>
            <person name="Brambilla E."/>
            <person name="Klenk H.-P."/>
            <person name="Eisen J.A."/>
        </authorList>
    </citation>
    <scope>NUCLEOTIDE SEQUENCE [LARGE SCALE GENOMIC DNA]</scope>
    <source>
        <strain evidence="10">ATCC BAA-1392 / DSM 18658 / VKM B-2454 / MOB10</strain>
    </source>
</reference>
<evidence type="ECO:0000259" key="8">
    <source>
        <dbReference type="Pfam" id="PF00850"/>
    </source>
</evidence>
<dbReference type="CDD" id="cd09992">
    <property type="entry name" value="HDAC_classII"/>
    <property type="match status" value="1"/>
</dbReference>
<evidence type="ECO:0000256" key="1">
    <source>
        <dbReference type="ARBA" id="ARBA00007738"/>
    </source>
</evidence>
<sequence length="332" mass="35582">MIADTNPKTQATGVPRMVTLFTDPRMLDHIPPAGHPERPERLKAILRHLERTGLLASCPKGMIREATHEELLRVHTPGYLQHLADFEAGGGGSIEEDTWLSSGSGLAARLAAGAAVEAVSAVVEGPSKRALCLVRPPGHHARPGEPMGFCLYGNIAVAAADAIHRLGMNRVLIVDFDVHHGNGTQEIFYDDPAVAFLSIHRFPFYPGTGAADETGTGRGLGLTRNIPLPAHVSRADYHAAFRAELESLADRIRPELVLISAGFDAHEEDPVGGLGLLEEDFEVLTRDLINVAETHAEGRIVSVLEGGYNISRLAGCVEVHLRSLGAGQVDPQ</sequence>
<dbReference type="GO" id="GO:0141221">
    <property type="term" value="F:histone deacetylase activity, hydrolytic mechanism"/>
    <property type="evidence" value="ECO:0007669"/>
    <property type="project" value="UniProtKB-EC"/>
</dbReference>
<dbReference type="OrthoDB" id="9808367at2"/>